<organism evidence="2 3">
    <name type="scientific">Pseudoalteromonas rubra</name>
    <dbReference type="NCBI Taxonomy" id="43658"/>
    <lineage>
        <taxon>Bacteria</taxon>
        <taxon>Pseudomonadati</taxon>
        <taxon>Pseudomonadota</taxon>
        <taxon>Gammaproteobacteria</taxon>
        <taxon>Alteromonadales</taxon>
        <taxon>Pseudoalteromonadaceae</taxon>
        <taxon>Pseudoalteromonas</taxon>
    </lineage>
</organism>
<name>A0A8T0C737_9GAMM</name>
<keyword evidence="1" id="KW-0812">Transmembrane</keyword>
<keyword evidence="1" id="KW-0472">Membrane</keyword>
<dbReference type="AlphaFoldDB" id="A0A8T0C737"/>
<evidence type="ECO:0000313" key="3">
    <source>
        <dbReference type="Proteomes" id="UP000016480"/>
    </source>
</evidence>
<accession>A0A8T0C737</accession>
<proteinExistence type="predicted"/>
<sequence length="37" mass="4181">MKLVLLTHLYICGIMAIRVVIVVRHYFISSSKSSQSS</sequence>
<dbReference type="EMBL" id="AHCD03000035">
    <property type="protein sequence ID" value="KAF7786430.1"/>
    <property type="molecule type" value="Genomic_DNA"/>
</dbReference>
<evidence type="ECO:0000256" key="1">
    <source>
        <dbReference type="SAM" id="Phobius"/>
    </source>
</evidence>
<gene>
    <name evidence="2" type="ORF">PRUB_a0990</name>
</gene>
<evidence type="ECO:0000313" key="2">
    <source>
        <dbReference type="EMBL" id="KAF7786430.1"/>
    </source>
</evidence>
<feature type="transmembrane region" description="Helical" evidence="1">
    <location>
        <begin position="6"/>
        <end position="27"/>
    </location>
</feature>
<dbReference type="Proteomes" id="UP000016480">
    <property type="component" value="Unassembled WGS sequence"/>
</dbReference>
<reference evidence="2 3" key="1">
    <citation type="journal article" date="2012" name="J. Bacteriol.">
        <title>Genome sequence of the cycloprodigiosin-producing bacterial strain Pseudoalteromonas rubra ATCC 29570(T).</title>
        <authorList>
            <person name="Xie B.B."/>
            <person name="Shu Y.L."/>
            <person name="Qin Q.L."/>
            <person name="Rong J.C."/>
            <person name="Zhang X.Y."/>
            <person name="Chen X.L."/>
            <person name="Zhou B.C."/>
            <person name="Zhang Y.Z."/>
        </authorList>
    </citation>
    <scope>NUCLEOTIDE SEQUENCE [LARGE SCALE GENOMIC DNA]</scope>
    <source>
        <strain evidence="2 3">DSM 6842</strain>
    </source>
</reference>
<keyword evidence="1" id="KW-1133">Transmembrane helix</keyword>
<protein>
    <submittedName>
        <fullName evidence="2">Uncharacterized protein</fullName>
    </submittedName>
</protein>
<comment type="caution">
    <text evidence="2">The sequence shown here is derived from an EMBL/GenBank/DDBJ whole genome shotgun (WGS) entry which is preliminary data.</text>
</comment>